<organism evidence="2 3">
    <name type="scientific">Pleurodeles waltl</name>
    <name type="common">Iberian ribbed newt</name>
    <dbReference type="NCBI Taxonomy" id="8319"/>
    <lineage>
        <taxon>Eukaryota</taxon>
        <taxon>Metazoa</taxon>
        <taxon>Chordata</taxon>
        <taxon>Craniata</taxon>
        <taxon>Vertebrata</taxon>
        <taxon>Euteleostomi</taxon>
        <taxon>Amphibia</taxon>
        <taxon>Batrachia</taxon>
        <taxon>Caudata</taxon>
        <taxon>Salamandroidea</taxon>
        <taxon>Salamandridae</taxon>
        <taxon>Pleurodelinae</taxon>
        <taxon>Pleurodeles</taxon>
    </lineage>
</organism>
<evidence type="ECO:0000256" key="1">
    <source>
        <dbReference type="SAM" id="SignalP"/>
    </source>
</evidence>
<keyword evidence="3" id="KW-1185">Reference proteome</keyword>
<evidence type="ECO:0000313" key="2">
    <source>
        <dbReference type="EMBL" id="KAJ1084315.1"/>
    </source>
</evidence>
<accession>A0AAV7KYH4</accession>
<evidence type="ECO:0000313" key="3">
    <source>
        <dbReference type="Proteomes" id="UP001066276"/>
    </source>
</evidence>
<keyword evidence="1" id="KW-0732">Signal</keyword>
<dbReference type="EMBL" id="JANPWB010000016">
    <property type="protein sequence ID" value="KAJ1084315.1"/>
    <property type="molecule type" value="Genomic_DNA"/>
</dbReference>
<comment type="caution">
    <text evidence="2">The sequence shown here is derived from an EMBL/GenBank/DDBJ whole genome shotgun (WGS) entry which is preliminary data.</text>
</comment>
<name>A0AAV7KYH4_PLEWA</name>
<proteinExistence type="predicted"/>
<gene>
    <name evidence="2" type="ORF">NDU88_004466</name>
</gene>
<feature type="signal peptide" evidence="1">
    <location>
        <begin position="1"/>
        <end position="24"/>
    </location>
</feature>
<reference evidence="2" key="1">
    <citation type="journal article" date="2022" name="bioRxiv">
        <title>Sequencing and chromosome-scale assembly of the giantPleurodeles waltlgenome.</title>
        <authorList>
            <person name="Brown T."/>
            <person name="Elewa A."/>
            <person name="Iarovenko S."/>
            <person name="Subramanian E."/>
            <person name="Araus A.J."/>
            <person name="Petzold A."/>
            <person name="Susuki M."/>
            <person name="Suzuki K.-i.T."/>
            <person name="Hayashi T."/>
            <person name="Toyoda A."/>
            <person name="Oliveira C."/>
            <person name="Osipova E."/>
            <person name="Leigh N.D."/>
            <person name="Simon A."/>
            <person name="Yun M.H."/>
        </authorList>
    </citation>
    <scope>NUCLEOTIDE SEQUENCE</scope>
    <source>
        <strain evidence="2">20211129_DDA</strain>
        <tissue evidence="2">Liver</tissue>
    </source>
</reference>
<protein>
    <submittedName>
        <fullName evidence="2">Uncharacterized protein</fullName>
    </submittedName>
</protein>
<dbReference type="Proteomes" id="UP001066276">
    <property type="component" value="Chromosome 12"/>
</dbReference>
<sequence>MVAGLVSALERCVVMGVLVMEVVTEDVVHAGVSGDETGREERDVEEGDTVEEVDVVLADSLLAVLLQRARLLGQLMRWRHPPVHRPLVDLLTMEERHIIVTYRLDRATIQELCAQFEPKLSAIPQGYPL</sequence>
<dbReference type="AlphaFoldDB" id="A0AAV7KYH4"/>
<feature type="chain" id="PRO_5043653124" evidence="1">
    <location>
        <begin position="25"/>
        <end position="129"/>
    </location>
</feature>